<keyword evidence="1" id="KW-0812">Transmembrane</keyword>
<feature type="transmembrane region" description="Helical" evidence="1">
    <location>
        <begin position="195"/>
        <end position="214"/>
    </location>
</feature>
<feature type="transmembrane region" description="Helical" evidence="1">
    <location>
        <begin position="104"/>
        <end position="126"/>
    </location>
</feature>
<feature type="transmembrane region" description="Helical" evidence="1">
    <location>
        <begin position="28"/>
        <end position="48"/>
    </location>
</feature>
<evidence type="ECO:0000313" key="2">
    <source>
        <dbReference type="EMBL" id="NMQ29791.1"/>
    </source>
</evidence>
<proteinExistence type="predicted"/>
<evidence type="ECO:0000256" key="1">
    <source>
        <dbReference type="SAM" id="Phobius"/>
    </source>
</evidence>
<reference evidence="2 3" key="1">
    <citation type="submission" date="2019-03" db="EMBL/GenBank/DDBJ databases">
        <title>Metabolic reconstructions from genomes of highly enriched 'Candidatus Accumulibacter' and 'Candidatus Competibacter' bioreactor populations.</title>
        <authorList>
            <person name="Annavajhala M.K."/>
            <person name="Welles L."/>
            <person name="Abbas B."/>
            <person name="Sorokin D."/>
            <person name="Park H."/>
            <person name="Van Loosdrecht M."/>
            <person name="Chandran K."/>
        </authorList>
    </citation>
    <scope>NUCLEOTIDE SEQUENCE [LARGE SCALE GENOMIC DNA]</scope>
    <source>
        <strain evidence="2 3">SBR_S</strain>
    </source>
</reference>
<organism evidence="2 3">
    <name type="scientific">Candidatus Accumulibacter phosphatis</name>
    <dbReference type="NCBI Taxonomy" id="327160"/>
    <lineage>
        <taxon>Bacteria</taxon>
        <taxon>Pseudomonadati</taxon>
        <taxon>Pseudomonadota</taxon>
        <taxon>Betaproteobacteria</taxon>
        <taxon>Candidatus Accumulibacter</taxon>
    </lineage>
</organism>
<evidence type="ECO:0000313" key="3">
    <source>
        <dbReference type="Proteomes" id="UP000749010"/>
    </source>
</evidence>
<dbReference type="EMBL" id="SPMY01000070">
    <property type="protein sequence ID" value="NMQ29791.1"/>
    <property type="molecule type" value="Genomic_DNA"/>
</dbReference>
<protein>
    <submittedName>
        <fullName evidence="2">Peptidoglycan-binding protein</fullName>
    </submittedName>
</protein>
<comment type="caution">
    <text evidence="2">The sequence shown here is derived from an EMBL/GenBank/DDBJ whole genome shotgun (WGS) entry which is preliminary data.</text>
</comment>
<feature type="transmembrane region" description="Helical" evidence="1">
    <location>
        <begin position="72"/>
        <end position="92"/>
    </location>
</feature>
<dbReference type="RefSeq" id="WP_169068245.1">
    <property type="nucleotide sequence ID" value="NZ_SPMY01000070.1"/>
</dbReference>
<dbReference type="Proteomes" id="UP000749010">
    <property type="component" value="Unassembled WGS sequence"/>
</dbReference>
<accession>A0ABX1TZV6</accession>
<keyword evidence="3" id="KW-1185">Reference proteome</keyword>
<gene>
    <name evidence="2" type="ORF">E4Q23_19705</name>
</gene>
<keyword evidence="1" id="KW-1133">Transmembrane helix</keyword>
<keyword evidence="1" id="KW-0472">Membrane</keyword>
<sequence length="418" mass="44512">MALAAVAPLGILLKFKDSFVYGPFDWPRFGSWFCCLAGILGLFVLAGLKIRGRVFGVLIDERNRYALSRLQITLWTVLVLATVYVVFVANIVRGSAGESLNVNLDLNLVALMGLSVASFVTAPMALSYKASQPGDAGELARTGQQLRDAQSLDAIPSATGRVLTKNSPNDARLADLIRGEDIGNANVVDLPRLQMLLITAVVVLAYGGVVGHTLGTGTLLLKALPVLSNTVLMLVLVSHGGYVAGKLIPTNSSAVSPQYATRALQASQRAASLAADLQAQLNTTAPGDPRYGWLRGSLALAQGVAAEAAALPSRFAVADFKPEEISNIEGRVDALRASLGAQPDAPSVRQMYDAPSTETVSKLQQRLYALGHADVRVTGVADVATEQAIRDSLAQLGVKREDLHPRPFRYYEEIVQLI</sequence>
<name>A0ABX1TZV6_9PROT</name>